<feature type="signal peptide" evidence="1">
    <location>
        <begin position="1"/>
        <end position="24"/>
    </location>
</feature>
<evidence type="ECO:0000256" key="1">
    <source>
        <dbReference type="SAM" id="SignalP"/>
    </source>
</evidence>
<dbReference type="RefSeq" id="WP_354695974.1">
    <property type="nucleotide sequence ID" value="NZ_JAZHOG010000009.1"/>
</dbReference>
<reference evidence="2 3" key="1">
    <citation type="submission" date="2024-02" db="EMBL/GenBank/DDBJ databases">
        <title>A novel Wenzhouxiangellaceae bacterium, isolated from coastal sediments.</title>
        <authorList>
            <person name="Du Z.-J."/>
            <person name="Ye Y.-Q."/>
            <person name="Zhang X.-Y."/>
        </authorList>
    </citation>
    <scope>NUCLEOTIDE SEQUENCE [LARGE SCALE GENOMIC DNA]</scope>
    <source>
        <strain evidence="2 3">CH-27</strain>
    </source>
</reference>
<dbReference type="Proteomes" id="UP001359886">
    <property type="component" value="Unassembled WGS sequence"/>
</dbReference>
<name>A0AAW9RIH8_9GAMM</name>
<keyword evidence="1" id="KW-0732">Signal</keyword>
<comment type="caution">
    <text evidence="2">The sequence shown here is derived from an EMBL/GenBank/DDBJ whole genome shotgun (WGS) entry which is preliminary data.</text>
</comment>
<organism evidence="2 3">
    <name type="scientific">Elongatibacter sediminis</name>
    <dbReference type="NCBI Taxonomy" id="3119006"/>
    <lineage>
        <taxon>Bacteria</taxon>
        <taxon>Pseudomonadati</taxon>
        <taxon>Pseudomonadota</taxon>
        <taxon>Gammaproteobacteria</taxon>
        <taxon>Chromatiales</taxon>
        <taxon>Wenzhouxiangellaceae</taxon>
        <taxon>Elongatibacter</taxon>
    </lineage>
</organism>
<evidence type="ECO:0000313" key="2">
    <source>
        <dbReference type="EMBL" id="MEJ8568650.1"/>
    </source>
</evidence>
<evidence type="ECO:0000313" key="3">
    <source>
        <dbReference type="Proteomes" id="UP001359886"/>
    </source>
</evidence>
<sequence length="122" mass="12969">MKHIKRTTITLTALAALYAGNATAASGEAGLQACVDALMSEVSATNGAPVNHRMRRAIPGIKPLGRRTTFHVDAVDPVTQRVVARADCVVNSRAQVLQLTPIENSAPGAPVRARKAYYSFNN</sequence>
<proteinExistence type="predicted"/>
<dbReference type="AlphaFoldDB" id="A0AAW9RIH8"/>
<accession>A0AAW9RIH8</accession>
<gene>
    <name evidence="2" type="ORF">V3330_13540</name>
</gene>
<dbReference type="EMBL" id="JAZHOG010000009">
    <property type="protein sequence ID" value="MEJ8568650.1"/>
    <property type="molecule type" value="Genomic_DNA"/>
</dbReference>
<protein>
    <submittedName>
        <fullName evidence="2">Uncharacterized protein</fullName>
    </submittedName>
</protein>
<keyword evidence="3" id="KW-1185">Reference proteome</keyword>
<feature type="chain" id="PRO_5043847005" evidence="1">
    <location>
        <begin position="25"/>
        <end position="122"/>
    </location>
</feature>